<dbReference type="PANTHER" id="PTHR12694:SF8">
    <property type="entry name" value="TRANSCRIPTION INITIATION FACTOR IIA SUBUNIT 1"/>
    <property type="match status" value="1"/>
</dbReference>
<gene>
    <name evidence="7" type="primary">GTF2A1</name>
    <name evidence="7" type="ORF">BLAG_LOCUS17710</name>
</gene>
<feature type="region of interest" description="Disordered" evidence="6">
    <location>
        <begin position="180"/>
        <end position="208"/>
    </location>
</feature>
<dbReference type="OrthoDB" id="6275927at2759"/>
<dbReference type="Gene3D" id="2.30.18.10">
    <property type="entry name" value="Transcription factor IIA (TFIIA), beta-barrel domain"/>
    <property type="match status" value="1"/>
</dbReference>
<evidence type="ECO:0000256" key="3">
    <source>
        <dbReference type="ARBA" id="ARBA00023015"/>
    </source>
</evidence>
<dbReference type="PANTHER" id="PTHR12694">
    <property type="entry name" value="TRANSCRIPTION INITIATION FACTOR IIA SUBUNIT 1"/>
    <property type="match status" value="1"/>
</dbReference>
<dbReference type="Proteomes" id="UP000838412">
    <property type="component" value="Chromosome 4"/>
</dbReference>
<dbReference type="AlphaFoldDB" id="A0A8J9ZSK7"/>
<evidence type="ECO:0000256" key="4">
    <source>
        <dbReference type="ARBA" id="ARBA00023163"/>
    </source>
</evidence>
<dbReference type="FunFam" id="1.10.287.100:FF:000001">
    <property type="entry name" value="Transcription initiation factor IIA subunit"/>
    <property type="match status" value="1"/>
</dbReference>
<dbReference type="GO" id="GO:0005672">
    <property type="term" value="C:transcription factor TFIIA complex"/>
    <property type="evidence" value="ECO:0007669"/>
    <property type="project" value="InterPro"/>
</dbReference>
<feature type="compositionally biased region" description="Low complexity" evidence="6">
    <location>
        <begin position="180"/>
        <end position="207"/>
    </location>
</feature>
<feature type="compositionally biased region" description="Acidic residues" evidence="6">
    <location>
        <begin position="232"/>
        <end position="278"/>
    </location>
</feature>
<evidence type="ECO:0000313" key="7">
    <source>
        <dbReference type="EMBL" id="CAH1262804.1"/>
    </source>
</evidence>
<dbReference type="FunFam" id="2.30.18.10:FF:000002">
    <property type="entry name" value="Transcription initiation factor IIA subunit 1"/>
    <property type="match status" value="1"/>
</dbReference>
<organism evidence="7 8">
    <name type="scientific">Branchiostoma lanceolatum</name>
    <name type="common">Common lancelet</name>
    <name type="synonym">Amphioxus lanceolatum</name>
    <dbReference type="NCBI Taxonomy" id="7740"/>
    <lineage>
        <taxon>Eukaryota</taxon>
        <taxon>Metazoa</taxon>
        <taxon>Chordata</taxon>
        <taxon>Cephalochordata</taxon>
        <taxon>Leptocardii</taxon>
        <taxon>Amphioxiformes</taxon>
        <taxon>Branchiostomatidae</taxon>
        <taxon>Branchiostoma</taxon>
    </lineage>
</organism>
<dbReference type="InterPro" id="IPR009088">
    <property type="entry name" value="TFIIA_b-brl"/>
</dbReference>
<sequence length="327" mass="36125">MYFLKIMPEVKYKQWSKLMNNADFQSKLYRSVIDDVINNVREAFLDEQVDEQVLQELKQVWETKLLQSKAVEGLNPDVHLVAGGFSHHAQAHTVQGQPQLAYASQLGNGVNLTSAASSGAAAVALPQGQVVYQQGQVMRTVAPGLTLPQGQTTMSFPGYQPGQVYIQQPGGQTIQIQQPQTIVQQPSGSQTQTVQQQGQQAQGQAGPSIVQVQSLATTTAHPIIQVDGANDTSDEDDDDDDDEKEDEEDKDDENDDAEGEEEEPLNSEDDVSDDDPTDLFDIDNVVVCQYERINRSKNKWKFHLKDGIMNLGGKDYVFQKATGDAEW</sequence>
<dbReference type="EMBL" id="OV696689">
    <property type="protein sequence ID" value="CAH1262804.1"/>
    <property type="molecule type" value="Genomic_DNA"/>
</dbReference>
<dbReference type="CDD" id="cd07976">
    <property type="entry name" value="TFIIA_alpha_beta_like"/>
    <property type="match status" value="2"/>
</dbReference>
<dbReference type="SUPFAM" id="SSF50784">
    <property type="entry name" value="Transcription factor IIA (TFIIA), beta-barrel domain"/>
    <property type="match status" value="1"/>
</dbReference>
<evidence type="ECO:0000256" key="2">
    <source>
        <dbReference type="ARBA" id="ARBA00010059"/>
    </source>
</evidence>
<comment type="similarity">
    <text evidence="2">Belongs to the TFIIA subunit 1 family.</text>
</comment>
<keyword evidence="8" id="KW-1185">Reference proteome</keyword>
<keyword evidence="5" id="KW-0539">Nucleus</keyword>
<dbReference type="Gene3D" id="1.10.287.100">
    <property type="match status" value="1"/>
</dbReference>
<keyword evidence="3" id="KW-0805">Transcription regulation</keyword>
<evidence type="ECO:0000256" key="1">
    <source>
        <dbReference type="ARBA" id="ARBA00004123"/>
    </source>
</evidence>
<dbReference type="SMART" id="SM01371">
    <property type="entry name" value="TFIIA"/>
    <property type="match status" value="1"/>
</dbReference>
<feature type="region of interest" description="Disordered" evidence="6">
    <location>
        <begin position="221"/>
        <end position="278"/>
    </location>
</feature>
<dbReference type="SUPFAM" id="SSF47396">
    <property type="entry name" value="Transcription factor IIA (TFIIA), alpha-helical domain"/>
    <property type="match status" value="1"/>
</dbReference>
<evidence type="ECO:0000313" key="8">
    <source>
        <dbReference type="Proteomes" id="UP000838412"/>
    </source>
</evidence>
<dbReference type="InterPro" id="IPR004855">
    <property type="entry name" value="TFIIA_asu/bsu"/>
</dbReference>
<keyword evidence="4" id="KW-0804">Transcription</keyword>
<comment type="subcellular location">
    <subcellularLocation>
        <location evidence="1">Nucleus</location>
    </subcellularLocation>
</comment>
<evidence type="ECO:0000256" key="5">
    <source>
        <dbReference type="ARBA" id="ARBA00023242"/>
    </source>
</evidence>
<accession>A0A8J9ZSK7</accession>
<evidence type="ECO:0000256" key="6">
    <source>
        <dbReference type="SAM" id="MobiDB-lite"/>
    </source>
</evidence>
<name>A0A8J9ZSK7_BRALA</name>
<protein>
    <submittedName>
        <fullName evidence="7">GTF2A1 protein</fullName>
    </submittedName>
</protein>
<proteinExistence type="inferred from homology"/>
<dbReference type="Pfam" id="PF03153">
    <property type="entry name" value="TFIIA"/>
    <property type="match status" value="2"/>
</dbReference>
<dbReference type="GO" id="GO:0006367">
    <property type="term" value="P:transcription initiation at RNA polymerase II promoter"/>
    <property type="evidence" value="ECO:0007669"/>
    <property type="project" value="InterPro"/>
</dbReference>
<reference evidence="7" key="1">
    <citation type="submission" date="2022-01" db="EMBL/GenBank/DDBJ databases">
        <authorList>
            <person name="Braso-Vives M."/>
        </authorList>
    </citation>
    <scope>NUCLEOTIDE SEQUENCE</scope>
</reference>